<dbReference type="VEuPathDB" id="FungiDB:RhiirFUN_003640"/>
<dbReference type="Pfam" id="PF07534">
    <property type="entry name" value="TLD"/>
    <property type="match status" value="1"/>
</dbReference>
<dbReference type="AlphaFoldDB" id="A0A2P4PSU3"/>
<organism evidence="3 4">
    <name type="scientific">Rhizophagus irregularis (strain DAOM 181602 / DAOM 197198 / MUCL 43194)</name>
    <name type="common">Arbuscular mycorrhizal fungus</name>
    <name type="synonym">Glomus intraradices</name>
    <dbReference type="NCBI Taxonomy" id="747089"/>
    <lineage>
        <taxon>Eukaryota</taxon>
        <taxon>Fungi</taxon>
        <taxon>Fungi incertae sedis</taxon>
        <taxon>Mucoromycota</taxon>
        <taxon>Glomeromycotina</taxon>
        <taxon>Glomeromycetes</taxon>
        <taxon>Glomerales</taxon>
        <taxon>Glomeraceae</taxon>
        <taxon>Rhizophagus</taxon>
    </lineage>
</organism>
<sequence>MTLLIFKYFFFKMTSIFHIGLSKDFSLILNDADDFNVIIQVGESKNKKEFRAHSVILRARSPYFKRALSSEWITKENDMIVFSKPNITPAVFDMVLKYIYTGELELKKYPGEIILGLLVASDELLLGELFEHVQDYLVKKQTTWVQENFVLVLHTVFKLANCKRLQNYCLESICADPRPFITSENFPSLDKDILYGLLERNDLQIEEIDVWDSLIKWGIEQTPGLGSMNSNRIKWSNINYEALKKTLDSFIPLIRFAEISSAEYFDKVRPYKSIIPYHICEEIEEYYFKGTLPMTTTLPPRSGIIQKIESNIIKPRLSSIIINWIERKDSNYNGKKKDTVYNFNLIYRKSRDGMFNNIQNICTEQGAILVLIQVKYSEKIFGGYNPIGWHNNNPSNNRSFNKRGLYSRNNLNQYLSTKESFIFSFENNEDIKNMKISRVINSSYAIYNTGNGVNFGGSDLNLENGYLSLSHSGNYENLDINLERNRYGMECLDDSDYEINQHEMDQHEVEEIEFFRVKKIK</sequence>
<dbReference type="Proteomes" id="UP000018888">
    <property type="component" value="Unassembled WGS sequence"/>
</dbReference>
<dbReference type="Pfam" id="PF00651">
    <property type="entry name" value="BTB"/>
    <property type="match status" value="1"/>
</dbReference>
<gene>
    <name evidence="3" type="ORF">GLOIN_2v1636851</name>
</gene>
<evidence type="ECO:0000313" key="4">
    <source>
        <dbReference type="Proteomes" id="UP000018888"/>
    </source>
</evidence>
<dbReference type="PANTHER" id="PTHR24410">
    <property type="entry name" value="HL07962P-RELATED"/>
    <property type="match status" value="1"/>
</dbReference>
<name>A0A2P4PSU3_RHIID</name>
<dbReference type="Gene3D" id="3.30.710.10">
    <property type="entry name" value="Potassium Channel Kv1.1, Chain A"/>
    <property type="match status" value="1"/>
</dbReference>
<dbReference type="EMBL" id="AUPC02000152">
    <property type="protein sequence ID" value="POG68455.1"/>
    <property type="molecule type" value="Genomic_DNA"/>
</dbReference>
<dbReference type="PROSITE" id="PS51886">
    <property type="entry name" value="TLDC"/>
    <property type="match status" value="1"/>
</dbReference>
<comment type="caution">
    <text evidence="3">The sequence shown here is derived from an EMBL/GenBank/DDBJ whole genome shotgun (WGS) entry which is preliminary data.</text>
</comment>
<protein>
    <recommendedName>
        <fullName evidence="5">Serine-enriched protein</fullName>
    </recommendedName>
</protein>
<dbReference type="InterPro" id="IPR000210">
    <property type="entry name" value="BTB/POZ_dom"/>
</dbReference>
<feature type="domain" description="TLDc" evidence="2">
    <location>
        <begin position="311"/>
        <end position="518"/>
    </location>
</feature>
<dbReference type="SMART" id="SM00225">
    <property type="entry name" value="BTB"/>
    <property type="match status" value="1"/>
</dbReference>
<dbReference type="SUPFAM" id="SSF54695">
    <property type="entry name" value="POZ domain"/>
    <property type="match status" value="1"/>
</dbReference>
<dbReference type="PANTHER" id="PTHR24410:SF23">
    <property type="entry name" value="BTB DOMAIN-CONTAINING PROTEIN-RELATED"/>
    <property type="match status" value="1"/>
</dbReference>
<feature type="domain" description="BTB" evidence="1">
    <location>
        <begin position="35"/>
        <end position="108"/>
    </location>
</feature>
<dbReference type="InterPro" id="IPR011333">
    <property type="entry name" value="SKP1/BTB/POZ_sf"/>
</dbReference>
<dbReference type="PROSITE" id="PS50097">
    <property type="entry name" value="BTB"/>
    <property type="match status" value="1"/>
</dbReference>
<accession>A0A2P4PSU3</accession>
<evidence type="ECO:0000313" key="3">
    <source>
        <dbReference type="EMBL" id="POG68455.1"/>
    </source>
</evidence>
<dbReference type="Gene3D" id="1.25.40.420">
    <property type="match status" value="1"/>
</dbReference>
<evidence type="ECO:0008006" key="5">
    <source>
        <dbReference type="Google" id="ProtNLM"/>
    </source>
</evidence>
<proteinExistence type="predicted"/>
<evidence type="ECO:0000259" key="2">
    <source>
        <dbReference type="PROSITE" id="PS51886"/>
    </source>
</evidence>
<reference evidence="3 4" key="2">
    <citation type="journal article" date="2018" name="New Phytol.">
        <title>High intraspecific genome diversity in the model arbuscular mycorrhizal symbiont Rhizophagus irregularis.</title>
        <authorList>
            <person name="Chen E.C.H."/>
            <person name="Morin E."/>
            <person name="Beaudet D."/>
            <person name="Noel J."/>
            <person name="Yildirir G."/>
            <person name="Ndikumana S."/>
            <person name="Charron P."/>
            <person name="St-Onge C."/>
            <person name="Giorgi J."/>
            <person name="Kruger M."/>
            <person name="Marton T."/>
            <person name="Ropars J."/>
            <person name="Grigoriev I.V."/>
            <person name="Hainaut M."/>
            <person name="Henrissat B."/>
            <person name="Roux C."/>
            <person name="Martin F."/>
            <person name="Corradi N."/>
        </authorList>
    </citation>
    <scope>NUCLEOTIDE SEQUENCE [LARGE SCALE GENOMIC DNA]</scope>
    <source>
        <strain evidence="3 4">DAOM 197198</strain>
    </source>
</reference>
<reference evidence="3 4" key="1">
    <citation type="journal article" date="2013" name="Proc. Natl. Acad. Sci. U.S.A.">
        <title>Genome of an arbuscular mycorrhizal fungus provides insight into the oldest plant symbiosis.</title>
        <authorList>
            <person name="Tisserant E."/>
            <person name="Malbreil M."/>
            <person name="Kuo A."/>
            <person name="Kohler A."/>
            <person name="Symeonidi A."/>
            <person name="Balestrini R."/>
            <person name="Charron P."/>
            <person name="Duensing N."/>
            <person name="Frei Dit Frey N."/>
            <person name="Gianinazzi-Pearson V."/>
            <person name="Gilbert L.B."/>
            <person name="Handa Y."/>
            <person name="Herr J.R."/>
            <person name="Hijri M."/>
            <person name="Koul R."/>
            <person name="Kawaguchi M."/>
            <person name="Krajinski F."/>
            <person name="Lammers P.J."/>
            <person name="Masclaux F.G."/>
            <person name="Murat C."/>
            <person name="Morin E."/>
            <person name="Ndikumana S."/>
            <person name="Pagni M."/>
            <person name="Petitpierre D."/>
            <person name="Requena N."/>
            <person name="Rosikiewicz P."/>
            <person name="Riley R."/>
            <person name="Saito K."/>
            <person name="San Clemente H."/>
            <person name="Shapiro H."/>
            <person name="van Tuinen D."/>
            <person name="Becard G."/>
            <person name="Bonfante P."/>
            <person name="Paszkowski U."/>
            <person name="Shachar-Hill Y.Y."/>
            <person name="Tuskan G.A."/>
            <person name="Young P.W."/>
            <person name="Sanders I.R."/>
            <person name="Henrissat B."/>
            <person name="Rensing S.A."/>
            <person name="Grigoriev I.V."/>
            <person name="Corradi N."/>
            <person name="Roux C."/>
            <person name="Martin F."/>
        </authorList>
    </citation>
    <scope>NUCLEOTIDE SEQUENCE [LARGE SCALE GENOMIC DNA]</scope>
    <source>
        <strain evidence="3 4">DAOM 197198</strain>
    </source>
</reference>
<dbReference type="Pfam" id="PF07707">
    <property type="entry name" value="BACK"/>
    <property type="match status" value="1"/>
</dbReference>
<dbReference type="InterPro" id="IPR051481">
    <property type="entry name" value="BTB-POZ/Galectin-3-binding"/>
</dbReference>
<keyword evidence="4" id="KW-1185">Reference proteome</keyword>
<dbReference type="InterPro" id="IPR006571">
    <property type="entry name" value="TLDc_dom"/>
</dbReference>
<evidence type="ECO:0000259" key="1">
    <source>
        <dbReference type="PROSITE" id="PS50097"/>
    </source>
</evidence>
<dbReference type="InterPro" id="IPR011705">
    <property type="entry name" value="BACK"/>
</dbReference>
<dbReference type="CDD" id="cd18186">
    <property type="entry name" value="BTB_POZ_ZBTB_KLHL-like"/>
    <property type="match status" value="1"/>
</dbReference>